<dbReference type="InterPro" id="IPR044135">
    <property type="entry name" value="Met-tRNA-FMT_C"/>
</dbReference>
<dbReference type="InterPro" id="IPR036477">
    <property type="entry name" value="Formyl_transf_N_sf"/>
</dbReference>
<dbReference type="NCBIfam" id="TIGR00460">
    <property type="entry name" value="fmt"/>
    <property type="match status" value="1"/>
</dbReference>
<feature type="binding site" evidence="5">
    <location>
        <begin position="114"/>
        <end position="117"/>
    </location>
    <ligand>
        <name>(6S)-5,6,7,8-tetrahydrofolate</name>
        <dbReference type="ChEBI" id="CHEBI:57453"/>
    </ligand>
</feature>
<dbReference type="GO" id="GO:0004479">
    <property type="term" value="F:methionyl-tRNA formyltransferase activity"/>
    <property type="evidence" value="ECO:0007669"/>
    <property type="project" value="UniProtKB-EC"/>
</dbReference>
<evidence type="ECO:0000256" key="5">
    <source>
        <dbReference type="HAMAP-Rule" id="MF_00182"/>
    </source>
</evidence>
<evidence type="ECO:0000256" key="4">
    <source>
        <dbReference type="ARBA" id="ARBA00022917"/>
    </source>
</evidence>
<comment type="function">
    <text evidence="5">Attaches a formyl group to the free amino group of methionyl-tRNA(fMet). The formyl group appears to play a dual role in the initiator identity of N-formylmethionyl-tRNA by promoting its recognition by IF2 and preventing the misappropriation of this tRNA by the elongation apparatus.</text>
</comment>
<feature type="domain" description="Formyl transferase N-terminal" evidence="6">
    <location>
        <begin position="8"/>
        <end position="185"/>
    </location>
</feature>
<dbReference type="RefSeq" id="WP_250223423.1">
    <property type="nucleotide sequence ID" value="NZ_CP097762.1"/>
</dbReference>
<proteinExistence type="inferred from homology"/>
<dbReference type="HAMAP" id="MF_00182">
    <property type="entry name" value="Formyl_trans"/>
    <property type="match status" value="1"/>
</dbReference>
<dbReference type="InterPro" id="IPR011034">
    <property type="entry name" value="Formyl_transferase-like_C_sf"/>
</dbReference>
<evidence type="ECO:0000256" key="3">
    <source>
        <dbReference type="ARBA" id="ARBA00022679"/>
    </source>
</evidence>
<accession>A0ABY4STJ8</accession>
<dbReference type="Pfam" id="PF00551">
    <property type="entry name" value="Formyl_trans_N"/>
    <property type="match status" value="1"/>
</dbReference>
<dbReference type="InterPro" id="IPR005793">
    <property type="entry name" value="Formyl_trans_C"/>
</dbReference>
<reference evidence="8" key="1">
    <citation type="submission" date="2022-05" db="EMBL/GenBank/DDBJ databases">
        <title>Impact of host demography and evolutionary history on endosymbiont molecular evolution: a test in carpenter ants (Genus Camponotus) and their Blochmannia endosymbionts.</title>
        <authorList>
            <person name="Manthey J.D."/>
            <person name="Giron J.C."/>
            <person name="Hruska J.P."/>
        </authorList>
    </citation>
    <scope>NUCLEOTIDE SEQUENCE</scope>
    <source>
        <strain evidence="8">C-006</strain>
    </source>
</reference>
<keyword evidence="4 5" id="KW-0648">Protein biosynthesis</keyword>
<dbReference type="PANTHER" id="PTHR11138">
    <property type="entry name" value="METHIONYL-TRNA FORMYLTRANSFERASE"/>
    <property type="match status" value="1"/>
</dbReference>
<dbReference type="Proteomes" id="UP001056834">
    <property type="component" value="Chromosome"/>
</dbReference>
<evidence type="ECO:0000259" key="7">
    <source>
        <dbReference type="Pfam" id="PF02911"/>
    </source>
</evidence>
<dbReference type="InterPro" id="IPR041711">
    <property type="entry name" value="Met-tRNA-FMT_N"/>
</dbReference>
<dbReference type="Gene3D" id="3.40.50.12230">
    <property type="match status" value="1"/>
</dbReference>
<dbReference type="EMBL" id="CP097762">
    <property type="protein sequence ID" value="URJ25292.1"/>
    <property type="molecule type" value="Genomic_DNA"/>
</dbReference>
<gene>
    <name evidence="5 8" type="primary">fmt</name>
    <name evidence="8" type="ORF">M9405_01010</name>
</gene>
<dbReference type="EC" id="2.1.2.9" evidence="2 5"/>
<name>A0ABY4STJ8_9ENTR</name>
<dbReference type="InterPro" id="IPR001555">
    <property type="entry name" value="GART_AS"/>
</dbReference>
<evidence type="ECO:0000256" key="2">
    <source>
        <dbReference type="ARBA" id="ARBA00012261"/>
    </source>
</evidence>
<protein>
    <recommendedName>
        <fullName evidence="2 5">Methionyl-tRNA formyltransferase</fullName>
        <ecNumber evidence="2 5">2.1.2.9</ecNumber>
    </recommendedName>
</protein>
<dbReference type="SUPFAM" id="SSF50486">
    <property type="entry name" value="FMT C-terminal domain-like"/>
    <property type="match status" value="1"/>
</dbReference>
<evidence type="ECO:0000313" key="8">
    <source>
        <dbReference type="EMBL" id="URJ25292.1"/>
    </source>
</evidence>
<dbReference type="Pfam" id="PF02911">
    <property type="entry name" value="Formyl_trans_C"/>
    <property type="match status" value="1"/>
</dbReference>
<dbReference type="CDD" id="cd08646">
    <property type="entry name" value="FMT_core_Met-tRNA-FMT_N"/>
    <property type="match status" value="1"/>
</dbReference>
<evidence type="ECO:0000313" key="9">
    <source>
        <dbReference type="Proteomes" id="UP001056834"/>
    </source>
</evidence>
<dbReference type="InterPro" id="IPR002376">
    <property type="entry name" value="Formyl_transf_N"/>
</dbReference>
<feature type="domain" description="Formyl transferase C-terminal" evidence="7">
    <location>
        <begin position="208"/>
        <end position="321"/>
    </location>
</feature>
<dbReference type="CDD" id="cd08704">
    <property type="entry name" value="Met_tRNA_FMT_C"/>
    <property type="match status" value="1"/>
</dbReference>
<comment type="similarity">
    <text evidence="1 5">Belongs to the Fmt family.</text>
</comment>
<dbReference type="SUPFAM" id="SSF53328">
    <property type="entry name" value="Formyltransferase"/>
    <property type="match status" value="1"/>
</dbReference>
<dbReference type="InterPro" id="IPR005794">
    <property type="entry name" value="Fmt"/>
</dbReference>
<dbReference type="PANTHER" id="PTHR11138:SF5">
    <property type="entry name" value="METHIONYL-TRNA FORMYLTRANSFERASE, MITOCHONDRIAL"/>
    <property type="match status" value="1"/>
</dbReference>
<evidence type="ECO:0000256" key="1">
    <source>
        <dbReference type="ARBA" id="ARBA00010699"/>
    </source>
</evidence>
<keyword evidence="9" id="KW-1185">Reference proteome</keyword>
<evidence type="ECO:0000259" key="6">
    <source>
        <dbReference type="Pfam" id="PF00551"/>
    </source>
</evidence>
<comment type="catalytic activity">
    <reaction evidence="5">
        <text>L-methionyl-tRNA(fMet) + (6R)-10-formyltetrahydrofolate = N-formyl-L-methionyl-tRNA(fMet) + (6S)-5,6,7,8-tetrahydrofolate + H(+)</text>
        <dbReference type="Rhea" id="RHEA:24380"/>
        <dbReference type="Rhea" id="RHEA-COMP:9952"/>
        <dbReference type="Rhea" id="RHEA-COMP:9953"/>
        <dbReference type="ChEBI" id="CHEBI:15378"/>
        <dbReference type="ChEBI" id="CHEBI:57453"/>
        <dbReference type="ChEBI" id="CHEBI:78530"/>
        <dbReference type="ChEBI" id="CHEBI:78844"/>
        <dbReference type="ChEBI" id="CHEBI:195366"/>
        <dbReference type="EC" id="2.1.2.9"/>
    </reaction>
</comment>
<dbReference type="PROSITE" id="PS00373">
    <property type="entry name" value="GART"/>
    <property type="match status" value="1"/>
</dbReference>
<sequence>MEKKSFLRIVFFGTAVFAAKHLYALVNFSGCKITAVFTQRQKISSKEQLFPSLYKITQQYSIPFFESNDLSVFDILSIIKKDIVDLIVVVSYGLILPQAILNIPKLGCINVHGSLLPRWRGPAPIQRALEYGDKITGVTIIQMDAGIDTGNILRTEFCKILPTDTTYTLSNKLASLGSSLLLKVIADLVLGVCKPTVQNTNLVTYAYKICKQEARIHWVFPAIQLDRYIRAFNPWPVSYFYVKNFCIRVWSAEIYNQQQKKFPFLFQCKSETFFNQKLPGTILEVSSNGINVLTGSGILKLTVLQISGKKKLPVRDILNAYKSWFIPGSILN</sequence>
<keyword evidence="3 5" id="KW-0808">Transferase</keyword>
<organism evidence="8 9">
    <name type="scientific">Candidatus Blochmannia ocreatus</name>
    <name type="common">nom. nud.</name>
    <dbReference type="NCBI Taxonomy" id="251538"/>
    <lineage>
        <taxon>Bacteria</taxon>
        <taxon>Pseudomonadati</taxon>
        <taxon>Pseudomonadota</taxon>
        <taxon>Gammaproteobacteria</taxon>
        <taxon>Enterobacterales</taxon>
        <taxon>Enterobacteriaceae</taxon>
        <taxon>ant endosymbionts</taxon>
        <taxon>Candidatus Blochmanniella</taxon>
    </lineage>
</organism>